<accession>A0A2T5XWA3</accession>
<protein>
    <submittedName>
        <fullName evidence="3">Lipocalin-like protein</fullName>
    </submittedName>
</protein>
<proteinExistence type="predicted"/>
<dbReference type="EMBL" id="QBKG01000003">
    <property type="protein sequence ID" value="PTX07663.1"/>
    <property type="molecule type" value="Genomic_DNA"/>
</dbReference>
<keyword evidence="1" id="KW-0812">Transmembrane</keyword>
<dbReference type="RefSeq" id="WP_107781593.1">
    <property type="nucleotide sequence ID" value="NZ_QBKG01000003.1"/>
</dbReference>
<gene>
    <name evidence="3" type="ORF">C8P65_10331</name>
</gene>
<feature type="transmembrane region" description="Helical" evidence="1">
    <location>
        <begin position="12"/>
        <end position="31"/>
    </location>
</feature>
<dbReference type="PROSITE" id="PS51257">
    <property type="entry name" value="PROKAR_LIPOPROTEIN"/>
    <property type="match status" value="1"/>
</dbReference>
<evidence type="ECO:0000259" key="2">
    <source>
        <dbReference type="Pfam" id="PF13648"/>
    </source>
</evidence>
<organism evidence="3 4">
    <name type="scientific">Capnocytophaga leadbetteri</name>
    <dbReference type="NCBI Taxonomy" id="327575"/>
    <lineage>
        <taxon>Bacteria</taxon>
        <taxon>Pseudomonadati</taxon>
        <taxon>Bacteroidota</taxon>
        <taxon>Flavobacteriia</taxon>
        <taxon>Flavobacteriales</taxon>
        <taxon>Flavobacteriaceae</taxon>
        <taxon>Capnocytophaga</taxon>
    </lineage>
</organism>
<evidence type="ECO:0000256" key="1">
    <source>
        <dbReference type="SAM" id="Phobius"/>
    </source>
</evidence>
<evidence type="ECO:0000313" key="4">
    <source>
        <dbReference type="Proteomes" id="UP000243985"/>
    </source>
</evidence>
<keyword evidence="1" id="KW-1133">Transmembrane helix</keyword>
<keyword evidence="1" id="KW-0472">Membrane</keyword>
<dbReference type="Proteomes" id="UP000243985">
    <property type="component" value="Unassembled WGS sequence"/>
</dbReference>
<reference evidence="3 4" key="1">
    <citation type="submission" date="2018-04" db="EMBL/GenBank/DDBJ databases">
        <title>Genomic Encyclopedia of Archaeal and Bacterial Type Strains, Phase II (KMG-II): from individual species to whole genera.</title>
        <authorList>
            <person name="Goeker M."/>
        </authorList>
    </citation>
    <scope>NUCLEOTIDE SEQUENCE [LARGE SCALE GENOMIC DNA]</scope>
    <source>
        <strain evidence="3 4">DSM 22902</strain>
    </source>
</reference>
<feature type="domain" description="Lipocalin-like" evidence="2">
    <location>
        <begin position="47"/>
        <end position="128"/>
    </location>
</feature>
<name>A0A2T5XWA3_9FLAO</name>
<dbReference type="GeneID" id="84580226"/>
<dbReference type="AlphaFoldDB" id="A0A2T5XWA3"/>
<dbReference type="Pfam" id="PF13648">
    <property type="entry name" value="Lipocalin_4"/>
    <property type="match status" value="1"/>
</dbReference>
<evidence type="ECO:0000313" key="3">
    <source>
        <dbReference type="EMBL" id="PTX07663.1"/>
    </source>
</evidence>
<dbReference type="InterPro" id="IPR024311">
    <property type="entry name" value="Lipocalin-like"/>
</dbReference>
<sequence>MNNKNNNVVRATLRTATQVIAILAVILVTFISCGKGDNEGSVSNKDLIGTWVLESSTIDGKDSRKFIFKGKKISEWLPSMNNCNKKTKIIFTESKMIMYVYVNNCKEEIGETYYSLSNNRLKLFLNEKEFPFPFFVKVIGNKLLMSFSFDEIIDKNDPFDKELIGKTGINTFIRQ</sequence>
<comment type="caution">
    <text evidence="3">The sequence shown here is derived from an EMBL/GenBank/DDBJ whole genome shotgun (WGS) entry which is preliminary data.</text>
</comment>